<dbReference type="Proteomes" id="UP000887013">
    <property type="component" value="Unassembled WGS sequence"/>
</dbReference>
<evidence type="ECO:0000313" key="1">
    <source>
        <dbReference type="EMBL" id="GFT92164.1"/>
    </source>
</evidence>
<dbReference type="EMBL" id="BMAW01025354">
    <property type="protein sequence ID" value="GFT92164.1"/>
    <property type="molecule type" value="Genomic_DNA"/>
</dbReference>
<comment type="caution">
    <text evidence="1">The sequence shown here is derived from an EMBL/GenBank/DDBJ whole genome shotgun (WGS) entry which is preliminary data.</text>
</comment>
<reference evidence="1" key="1">
    <citation type="submission" date="2020-08" db="EMBL/GenBank/DDBJ databases">
        <title>Multicomponent nature underlies the extraordinary mechanical properties of spider dragline silk.</title>
        <authorList>
            <person name="Kono N."/>
            <person name="Nakamura H."/>
            <person name="Mori M."/>
            <person name="Yoshida Y."/>
            <person name="Ohtoshi R."/>
            <person name="Malay A.D."/>
            <person name="Moran D.A.P."/>
            <person name="Tomita M."/>
            <person name="Numata K."/>
            <person name="Arakawa K."/>
        </authorList>
    </citation>
    <scope>NUCLEOTIDE SEQUENCE</scope>
</reference>
<evidence type="ECO:0000313" key="2">
    <source>
        <dbReference type="Proteomes" id="UP000887013"/>
    </source>
</evidence>
<organism evidence="1 2">
    <name type="scientific">Nephila pilipes</name>
    <name type="common">Giant wood spider</name>
    <name type="synonym">Nephila maculata</name>
    <dbReference type="NCBI Taxonomy" id="299642"/>
    <lineage>
        <taxon>Eukaryota</taxon>
        <taxon>Metazoa</taxon>
        <taxon>Ecdysozoa</taxon>
        <taxon>Arthropoda</taxon>
        <taxon>Chelicerata</taxon>
        <taxon>Arachnida</taxon>
        <taxon>Araneae</taxon>
        <taxon>Araneomorphae</taxon>
        <taxon>Entelegynae</taxon>
        <taxon>Araneoidea</taxon>
        <taxon>Nephilidae</taxon>
        <taxon>Nephila</taxon>
    </lineage>
</organism>
<dbReference type="OrthoDB" id="6417338at2759"/>
<accession>A0A8X6U9J3</accession>
<protein>
    <submittedName>
        <fullName evidence="1">Uncharacterized protein</fullName>
    </submittedName>
</protein>
<gene>
    <name evidence="1" type="ORF">NPIL_664701</name>
</gene>
<proteinExistence type="predicted"/>
<keyword evidence="2" id="KW-1185">Reference proteome</keyword>
<name>A0A8X6U9J3_NEPPI</name>
<sequence>MEKDMIVFERNNPFPLLLFADDYGKFLMKTYSVNWSHLTGKKGFGFVEWSSIPRIFTVLIGKASTNDKILMKLLNIRSDFNIDIFFLGKNLVSSFLYVKEQATMILRIKGGSFFLLCAFVGQVSVLSAKKGHPHLAHIPLLALSDILYEQKVLTSQNAQSIQEIARVIDLELAKIANESLLMRYRTGVLRTLIMQEKLYTLWTRAFDSK</sequence>
<dbReference type="AlphaFoldDB" id="A0A8X6U9J3"/>